<organism evidence="3 4">
    <name type="scientific">Saccharothrix texasensis</name>
    <dbReference type="NCBI Taxonomy" id="103734"/>
    <lineage>
        <taxon>Bacteria</taxon>
        <taxon>Bacillati</taxon>
        <taxon>Actinomycetota</taxon>
        <taxon>Actinomycetes</taxon>
        <taxon>Pseudonocardiales</taxon>
        <taxon>Pseudonocardiaceae</taxon>
        <taxon>Saccharothrix</taxon>
    </lineage>
</organism>
<feature type="transmembrane region" description="Helical" evidence="2">
    <location>
        <begin position="53"/>
        <end position="76"/>
    </location>
</feature>
<evidence type="ECO:0000313" key="4">
    <source>
        <dbReference type="Proteomes" id="UP000268727"/>
    </source>
</evidence>
<proteinExistence type="predicted"/>
<protein>
    <submittedName>
        <fullName evidence="3">Uncharacterized protein</fullName>
    </submittedName>
</protein>
<dbReference type="AlphaFoldDB" id="A0A3N1H1N2"/>
<gene>
    <name evidence="3" type="ORF">EDD40_1703</name>
</gene>
<feature type="compositionally biased region" description="Basic residues" evidence="1">
    <location>
        <begin position="108"/>
        <end position="128"/>
    </location>
</feature>
<dbReference type="Proteomes" id="UP000268727">
    <property type="component" value="Unassembled WGS sequence"/>
</dbReference>
<name>A0A3N1H1N2_9PSEU</name>
<evidence type="ECO:0000256" key="1">
    <source>
        <dbReference type="SAM" id="MobiDB-lite"/>
    </source>
</evidence>
<dbReference type="EMBL" id="RJKM01000001">
    <property type="protein sequence ID" value="ROP36435.1"/>
    <property type="molecule type" value="Genomic_DNA"/>
</dbReference>
<feature type="region of interest" description="Disordered" evidence="1">
    <location>
        <begin position="99"/>
        <end position="211"/>
    </location>
</feature>
<evidence type="ECO:0000256" key="2">
    <source>
        <dbReference type="SAM" id="Phobius"/>
    </source>
</evidence>
<keyword evidence="2" id="KW-1133">Transmembrane helix</keyword>
<sequence>MTLAGLAKPATEGFSPRFVVVGYLPSFAAAVFLLLLVWAGAPGPLTWSHAWETAAALGVGEAVVLAVALTLLAVALMPLQLTVARPAGPAAAGGAAVAAGQARAPGRAARRRRTHARAGPRRRPRGHAARTALPRRGARARDDAGQRAGRRRTAGGRELRLGRGRRVAPPVSRAHRPGAGRGGRPARQPRQHHPARADGPAHRRRVRRPAGPQRLVVPARPGSARCRRALLHRRGAGRHRLRRVDHRGVRPGPLRAADRPAPAAAVDQVRGHHLAEGLCLQWRQGVPLPVDYVHGDEA</sequence>
<keyword evidence="2" id="KW-0472">Membrane</keyword>
<keyword evidence="4" id="KW-1185">Reference proteome</keyword>
<keyword evidence="2" id="KW-0812">Transmembrane</keyword>
<evidence type="ECO:0000313" key="3">
    <source>
        <dbReference type="EMBL" id="ROP36435.1"/>
    </source>
</evidence>
<comment type="caution">
    <text evidence="3">The sequence shown here is derived from an EMBL/GenBank/DDBJ whole genome shotgun (WGS) entry which is preliminary data.</text>
</comment>
<reference evidence="3 4" key="1">
    <citation type="submission" date="2018-11" db="EMBL/GenBank/DDBJ databases">
        <title>Sequencing the genomes of 1000 actinobacteria strains.</title>
        <authorList>
            <person name="Klenk H.-P."/>
        </authorList>
    </citation>
    <scope>NUCLEOTIDE SEQUENCE [LARGE SCALE GENOMIC DNA]</scope>
    <source>
        <strain evidence="3 4">DSM 44231</strain>
    </source>
</reference>
<accession>A0A3N1H1N2</accession>
<feature type="transmembrane region" description="Helical" evidence="2">
    <location>
        <begin position="20"/>
        <end position="41"/>
    </location>
</feature>